<evidence type="ECO:0000256" key="3">
    <source>
        <dbReference type="ARBA" id="ARBA00022630"/>
    </source>
</evidence>
<protein>
    <recommendedName>
        <fullName evidence="5">Glucose-methanol-choline oxidoreductase N-terminal domain-containing protein</fullName>
    </recommendedName>
</protein>
<dbReference type="Gene3D" id="3.30.560.10">
    <property type="entry name" value="Glucose Oxidase, domain 3"/>
    <property type="match status" value="2"/>
</dbReference>
<comment type="similarity">
    <text evidence="2">Belongs to the GMC oxidoreductase family.</text>
</comment>
<sequence length="477" mass="53764">MSCGNVSCPAYLNGPAGATFAGVVTHLLAAQCLITENWPEDAFDRITYEESFDFIIVGSGTAGSILANRLTEVEDWKVLLIEAGGDPPLESIIPNFSVSIQRSRHAYQYYTEQEDNINKGCVDRRSFWPRGRVIGGTGSINGLLHMKGSAGDYEPWHMEKEDGWDWPTIKKYFKKSERVVDPFILNNPALRENYGTEGNFVVDLLNFTHSHIAEKLTEGYMELGLKYLDDLNGPTQMGVGKIRGGNHKGCDEFEMASDDYWECMARTITFNVYHPVGTTKMGKEGDPTAVTSNQDSLKDCAPADCDVKYSGKRPFYSMQLHKCLPETVCIGNPDKELPEVAFRNPGDTSKYCDTLTDKLNCFKGKREGNEYAESKDTRNALLREVIIKNLPLELRSSAVDICERKEEGAVFQLKQYEYRYLRSQEYSLFRFCDDFVNLILRFIGQMAPNFPENIELSGYGFVESKRTSNGLLKFCLG</sequence>
<gene>
    <name evidence="6" type="ORF">IPOD504_LOCUS1468</name>
</gene>
<dbReference type="InterPro" id="IPR036188">
    <property type="entry name" value="FAD/NAD-bd_sf"/>
</dbReference>
<evidence type="ECO:0000256" key="4">
    <source>
        <dbReference type="ARBA" id="ARBA00022827"/>
    </source>
</evidence>
<keyword evidence="4" id="KW-0274">FAD</keyword>
<proteinExistence type="inferred from homology"/>
<dbReference type="InterPro" id="IPR000172">
    <property type="entry name" value="GMC_OxRdtase_N"/>
</dbReference>
<dbReference type="InterPro" id="IPR012132">
    <property type="entry name" value="GMC_OxRdtase"/>
</dbReference>
<evidence type="ECO:0000313" key="6">
    <source>
        <dbReference type="EMBL" id="CAH2038121.1"/>
    </source>
</evidence>
<evidence type="ECO:0000256" key="2">
    <source>
        <dbReference type="ARBA" id="ARBA00010790"/>
    </source>
</evidence>
<dbReference type="Gene3D" id="3.50.50.60">
    <property type="entry name" value="FAD/NAD(P)-binding domain"/>
    <property type="match status" value="2"/>
</dbReference>
<evidence type="ECO:0000313" key="7">
    <source>
        <dbReference type="Proteomes" id="UP000837857"/>
    </source>
</evidence>
<reference evidence="6" key="1">
    <citation type="submission" date="2022-03" db="EMBL/GenBank/DDBJ databases">
        <authorList>
            <person name="Martin H S."/>
        </authorList>
    </citation>
    <scope>NUCLEOTIDE SEQUENCE</scope>
</reference>
<feature type="non-terminal residue" evidence="6">
    <location>
        <position position="477"/>
    </location>
</feature>
<dbReference type="PANTHER" id="PTHR11552:SF147">
    <property type="entry name" value="CHOLINE DEHYDROGENASE, MITOCHONDRIAL"/>
    <property type="match status" value="1"/>
</dbReference>
<dbReference type="EMBL" id="OW152822">
    <property type="protein sequence ID" value="CAH2038121.1"/>
    <property type="molecule type" value="Genomic_DNA"/>
</dbReference>
<evidence type="ECO:0000256" key="1">
    <source>
        <dbReference type="ARBA" id="ARBA00001974"/>
    </source>
</evidence>
<accession>A0ABN8HWP7</accession>
<comment type="cofactor">
    <cofactor evidence="1">
        <name>FAD</name>
        <dbReference type="ChEBI" id="CHEBI:57692"/>
    </cofactor>
</comment>
<dbReference type="Proteomes" id="UP000837857">
    <property type="component" value="Chromosome 10"/>
</dbReference>
<dbReference type="PANTHER" id="PTHR11552">
    <property type="entry name" value="GLUCOSE-METHANOL-CHOLINE GMC OXIDOREDUCTASE"/>
    <property type="match status" value="1"/>
</dbReference>
<keyword evidence="3" id="KW-0285">Flavoprotein</keyword>
<dbReference type="Pfam" id="PF00732">
    <property type="entry name" value="GMC_oxred_N"/>
    <property type="match status" value="1"/>
</dbReference>
<keyword evidence="7" id="KW-1185">Reference proteome</keyword>
<name>A0ABN8HWP7_9NEOP</name>
<dbReference type="SUPFAM" id="SSF51905">
    <property type="entry name" value="FAD/NAD(P)-binding domain"/>
    <property type="match status" value="1"/>
</dbReference>
<evidence type="ECO:0000259" key="5">
    <source>
        <dbReference type="Pfam" id="PF00732"/>
    </source>
</evidence>
<organism evidence="6 7">
    <name type="scientific">Iphiclides podalirius</name>
    <name type="common">scarce swallowtail</name>
    <dbReference type="NCBI Taxonomy" id="110791"/>
    <lineage>
        <taxon>Eukaryota</taxon>
        <taxon>Metazoa</taxon>
        <taxon>Ecdysozoa</taxon>
        <taxon>Arthropoda</taxon>
        <taxon>Hexapoda</taxon>
        <taxon>Insecta</taxon>
        <taxon>Pterygota</taxon>
        <taxon>Neoptera</taxon>
        <taxon>Endopterygota</taxon>
        <taxon>Lepidoptera</taxon>
        <taxon>Glossata</taxon>
        <taxon>Ditrysia</taxon>
        <taxon>Papilionoidea</taxon>
        <taxon>Papilionidae</taxon>
        <taxon>Papilioninae</taxon>
        <taxon>Iphiclides</taxon>
    </lineage>
</organism>
<feature type="domain" description="Glucose-methanol-choline oxidoreductase N-terminal" evidence="5">
    <location>
        <begin position="52"/>
        <end position="243"/>
    </location>
</feature>